<keyword evidence="2 4" id="KW-0413">Isomerase</keyword>
<feature type="active site" description="Proton acceptor" evidence="4">
    <location>
        <position position="209"/>
    </location>
</feature>
<feature type="domain" description="NAD-dependent epimerase/dehydratase" evidence="5">
    <location>
        <begin position="28"/>
        <end position="274"/>
    </location>
</feature>
<feature type="binding site" evidence="4">
    <location>
        <position position="64"/>
    </location>
    <ligand>
        <name>NADP(+)</name>
        <dbReference type="ChEBI" id="CHEBI:58349"/>
    </ligand>
</feature>
<sequence length="353" mass="40334">MGFRHWRYHHEGDSYIFDFEAGRKFHVIVVTGGAGFIGSNIVAALNEVGRMDVVVCDTLGNDGKWHNLRKRVIQDIVPPHELMSWLEQHEDIEAVIHMGANSSTLAKDGDEVMESNFRFSLSLLDWCTARGVKLIYASSAATYGDGTQGFSDHLSLAHLRTLRPLNLYGWSKHLFDQVVATRMESGKKLPPVCVGLKFFNVFGPNEQHKGSMMSLASKYFDKIKAGETIDLFRSHHPDYKDGEQLRDFVYVEDILGVILWLLDQSHRVALYNVGSGQARSFRNLVGAIFDVLGQEHRIRFIDMPEEIRPRYQYFTKADDTRLRTDGYNRPGTRLEDAIAHFVRTYLDTDDPYR</sequence>
<dbReference type="GO" id="GO:0005975">
    <property type="term" value="P:carbohydrate metabolic process"/>
    <property type="evidence" value="ECO:0007669"/>
    <property type="project" value="UniProtKB-UniRule"/>
</dbReference>
<feature type="binding site" evidence="4">
    <location>
        <position position="311"/>
    </location>
    <ligand>
        <name>substrate</name>
    </ligand>
</feature>
<feature type="active site" description="Proton acceptor" evidence="4">
    <location>
        <position position="168"/>
    </location>
</feature>
<dbReference type="Proteomes" id="UP000006468">
    <property type="component" value="Chromosome"/>
</dbReference>
<evidence type="ECO:0000313" key="6">
    <source>
        <dbReference type="EMBL" id="EFG85783.1"/>
    </source>
</evidence>
<keyword evidence="3 4" id="KW-0119">Carbohydrate metabolism</keyword>
<organism evidence="6 7">
    <name type="scientific">Novacetimonas hansenii ATCC 23769</name>
    <dbReference type="NCBI Taxonomy" id="714995"/>
    <lineage>
        <taxon>Bacteria</taxon>
        <taxon>Pseudomonadati</taxon>
        <taxon>Pseudomonadota</taxon>
        <taxon>Alphaproteobacteria</taxon>
        <taxon>Acetobacterales</taxon>
        <taxon>Acetobacteraceae</taxon>
        <taxon>Novacetimonas</taxon>
    </lineage>
</organism>
<evidence type="ECO:0000256" key="4">
    <source>
        <dbReference type="HAMAP-Rule" id="MF_01601"/>
    </source>
</evidence>
<feature type="binding site" evidence="4">
    <location>
        <position position="209"/>
    </location>
    <ligand>
        <name>NADP(+)</name>
        <dbReference type="ChEBI" id="CHEBI:58349"/>
    </ligand>
</feature>
<feature type="binding site" evidence="4">
    <location>
        <position position="218"/>
    </location>
    <ligand>
        <name>substrate</name>
    </ligand>
</feature>
<dbReference type="Pfam" id="PF01370">
    <property type="entry name" value="Epimerase"/>
    <property type="match status" value="1"/>
</dbReference>
<feature type="binding site" evidence="4">
    <location>
        <begin position="57"/>
        <end position="58"/>
    </location>
    <ligand>
        <name>NADP(+)</name>
        <dbReference type="ChEBI" id="CHEBI:58349"/>
    </ligand>
</feature>
<dbReference type="HAMAP" id="MF_01601">
    <property type="entry name" value="Heptose_epimerase"/>
    <property type="match status" value="1"/>
</dbReference>
<evidence type="ECO:0000256" key="1">
    <source>
        <dbReference type="ARBA" id="ARBA00022857"/>
    </source>
</evidence>
<reference evidence="6 7" key="1">
    <citation type="journal article" date="2010" name="J. Bacteriol.">
        <title>Genome sequence of a cellulose-producing bacterium, Gluconacetobacter hansenii ATCC 23769.</title>
        <authorList>
            <person name="Iyer P.R."/>
            <person name="Geib S.M."/>
            <person name="Catchmark J."/>
            <person name="Kao T.H."/>
            <person name="Tien M."/>
        </authorList>
    </citation>
    <scope>NUCLEOTIDE SEQUENCE [LARGE SCALE GENOMIC DNA]</scope>
    <source>
        <strain evidence="6 7">ATCC 23769</strain>
    </source>
</reference>
<comment type="similarity">
    <text evidence="4">Belongs to the NAD(P)-dependent epimerase/dehydratase family. HldD subfamily.</text>
</comment>
<feature type="binding site" evidence="4">
    <location>
        <begin position="98"/>
        <end position="102"/>
    </location>
    <ligand>
        <name>NADP(+)</name>
        <dbReference type="ChEBI" id="CHEBI:58349"/>
    </ligand>
</feature>
<feature type="binding site" evidence="4">
    <location>
        <position position="200"/>
    </location>
    <ligand>
        <name>substrate</name>
    </ligand>
</feature>
<dbReference type="AlphaFoldDB" id="D5QAR0"/>
<gene>
    <name evidence="4" type="primary">hldD</name>
    <name evidence="6" type="ORF">GXY_00903</name>
</gene>
<accession>D5QAR0</accession>
<dbReference type="EC" id="5.1.3.20" evidence="4"/>
<proteinExistence type="inferred from homology"/>
<evidence type="ECO:0000313" key="7">
    <source>
        <dbReference type="Proteomes" id="UP000006468"/>
    </source>
</evidence>
<protein>
    <recommendedName>
        <fullName evidence="4">ADP-L-glycero-D-manno-heptose-6-epimerase</fullName>
        <ecNumber evidence="4">5.1.3.20</ecNumber>
    </recommendedName>
    <alternativeName>
        <fullName evidence="4">ADP-L-glycero-beta-D-manno-heptose-6-epimerase</fullName>
        <shortName evidence="4">ADP-glyceromanno-heptose 6-epimerase</shortName>
        <shortName evidence="4">ADP-hep 6-epimerase</shortName>
        <shortName evidence="4">AGME</shortName>
    </alternativeName>
</protein>
<feature type="binding site" evidence="4">
    <location>
        <begin position="232"/>
        <end position="235"/>
    </location>
    <ligand>
        <name>substrate</name>
    </ligand>
</feature>
<evidence type="ECO:0000259" key="5">
    <source>
        <dbReference type="Pfam" id="PF01370"/>
    </source>
</evidence>
<feature type="binding site" evidence="4">
    <location>
        <position position="201"/>
    </location>
    <ligand>
        <name>NADP(+)</name>
        <dbReference type="ChEBI" id="CHEBI:58349"/>
    </ligand>
</feature>
<feature type="binding site" evidence="4">
    <location>
        <position position="172"/>
    </location>
    <ligand>
        <name>NADP(+)</name>
        <dbReference type="ChEBI" id="CHEBI:58349"/>
    </ligand>
</feature>
<dbReference type="Gene3D" id="3.40.50.720">
    <property type="entry name" value="NAD(P)-binding Rossmann-like Domain"/>
    <property type="match status" value="1"/>
</dbReference>
<dbReference type="PANTHER" id="PTHR43103:SF3">
    <property type="entry name" value="ADP-L-GLYCERO-D-MANNO-HEPTOSE-6-EPIMERASE"/>
    <property type="match status" value="1"/>
</dbReference>
<name>D5QAR0_NOVHA</name>
<comment type="function">
    <text evidence="4">Catalyzes the interconversion between ADP-D-glycero-beta-D-manno-heptose and ADP-L-glycero-beta-D-manno-heptose via an epimerization at carbon 6 of the heptose.</text>
</comment>
<dbReference type="HOGENOM" id="CLU_007383_1_3_5"/>
<dbReference type="InterPro" id="IPR011912">
    <property type="entry name" value="Heptose_epim"/>
</dbReference>
<feature type="binding site" evidence="4">
    <location>
        <position position="211"/>
    </location>
    <ligand>
        <name>substrate</name>
    </ligand>
</feature>
<dbReference type="GO" id="GO:0097171">
    <property type="term" value="P:ADP-L-glycero-beta-D-manno-heptose biosynthetic process"/>
    <property type="evidence" value="ECO:0007669"/>
    <property type="project" value="UniProtKB-UniPathway"/>
</dbReference>
<dbReference type="GO" id="GO:0008712">
    <property type="term" value="F:ADP-glyceromanno-heptose 6-epimerase activity"/>
    <property type="evidence" value="ECO:0007669"/>
    <property type="project" value="UniProtKB-UniRule"/>
</dbReference>
<comment type="caution">
    <text evidence="6">The sequence shown here is derived from an EMBL/GenBank/DDBJ whole genome shotgun (WGS) entry which is preliminary data.</text>
</comment>
<evidence type="ECO:0000256" key="3">
    <source>
        <dbReference type="ARBA" id="ARBA00023277"/>
    </source>
</evidence>
<dbReference type="PANTHER" id="PTHR43103">
    <property type="entry name" value="NUCLEOSIDE-DIPHOSPHATE-SUGAR EPIMERASE"/>
    <property type="match status" value="1"/>
</dbReference>
<comment type="pathway">
    <text evidence="4">Nucleotide-sugar biosynthesis; ADP-L-glycero-beta-D-manno-heptose biosynthesis; ADP-L-glycero-beta-D-manno-heptose from D-glycero-beta-D-manno-heptose 7-phosphate: step 4/4.</text>
</comment>
<keyword evidence="1 4" id="KW-0521">NADP</keyword>
<dbReference type="GO" id="GO:0050661">
    <property type="term" value="F:NADP binding"/>
    <property type="evidence" value="ECO:0007669"/>
    <property type="project" value="InterPro"/>
</dbReference>
<dbReference type="SUPFAM" id="SSF51735">
    <property type="entry name" value="NAD(P)-binding Rossmann-fold domains"/>
    <property type="match status" value="1"/>
</dbReference>
<dbReference type="UniPathway" id="UPA00356">
    <property type="reaction ID" value="UER00440"/>
</dbReference>
<evidence type="ECO:0000256" key="2">
    <source>
        <dbReference type="ARBA" id="ARBA00023235"/>
    </source>
</evidence>
<dbReference type="InterPro" id="IPR036291">
    <property type="entry name" value="NAD(P)-bd_dom_sf"/>
</dbReference>
<dbReference type="InterPro" id="IPR001509">
    <property type="entry name" value="Epimerase_deHydtase"/>
</dbReference>
<dbReference type="EMBL" id="ADTV01000003">
    <property type="protein sequence ID" value="EFG85783.1"/>
    <property type="molecule type" value="Genomic_DNA"/>
</dbReference>
<dbReference type="Gene3D" id="3.90.25.10">
    <property type="entry name" value="UDP-galactose 4-epimerase, domain 1"/>
    <property type="match status" value="1"/>
</dbReference>
<feature type="binding site" evidence="4">
    <location>
        <position position="246"/>
    </location>
    <ligand>
        <name>substrate</name>
    </ligand>
</feature>
<comment type="cofactor">
    <cofactor evidence="4">
        <name>NADP(+)</name>
        <dbReference type="ChEBI" id="CHEBI:58349"/>
    </cofactor>
    <text evidence="4">Binds 1 NADP(+) per subunit.</text>
</comment>
<comment type="domain">
    <text evidence="4">Contains a large N-terminal NADP-binding domain, and a smaller C-terminal substrate-binding domain.</text>
</comment>
<feature type="binding site" evidence="4">
    <location>
        <begin position="36"/>
        <end position="37"/>
    </location>
    <ligand>
        <name>NADP(+)</name>
        <dbReference type="ChEBI" id="CHEBI:58349"/>
    </ligand>
</feature>
<comment type="catalytic activity">
    <reaction evidence="4">
        <text>ADP-D-glycero-beta-D-manno-heptose = ADP-L-glycero-beta-D-manno-heptose</text>
        <dbReference type="Rhea" id="RHEA:17577"/>
        <dbReference type="ChEBI" id="CHEBI:59967"/>
        <dbReference type="ChEBI" id="CHEBI:61506"/>
        <dbReference type="EC" id="5.1.3.20"/>
    </reaction>
</comment>
<comment type="caution">
    <text evidence="4">Lacks conserved residue(s) required for the propagation of feature annotation.</text>
</comment>
<dbReference type="NCBIfam" id="TIGR02197">
    <property type="entry name" value="heptose_epim"/>
    <property type="match status" value="1"/>
</dbReference>
<comment type="subunit">
    <text evidence="4">Homopentamer.</text>
</comment>